<dbReference type="Gene3D" id="2.40.30.170">
    <property type="match status" value="1"/>
</dbReference>
<dbReference type="GO" id="GO:0022857">
    <property type="term" value="F:transmembrane transporter activity"/>
    <property type="evidence" value="ECO:0007669"/>
    <property type="project" value="InterPro"/>
</dbReference>
<dbReference type="GO" id="GO:0046914">
    <property type="term" value="F:transition metal ion binding"/>
    <property type="evidence" value="ECO:0007669"/>
    <property type="project" value="TreeGrafter"/>
</dbReference>
<dbReference type="InterPro" id="IPR058647">
    <property type="entry name" value="BSH_CzcB-like"/>
</dbReference>
<dbReference type="GO" id="GO:0060003">
    <property type="term" value="P:copper ion export"/>
    <property type="evidence" value="ECO:0007669"/>
    <property type="project" value="TreeGrafter"/>
</dbReference>
<dbReference type="InterPro" id="IPR058649">
    <property type="entry name" value="CzcB_C"/>
</dbReference>
<dbReference type="STRING" id="1391654.AKJ09_02917"/>
<dbReference type="Proteomes" id="UP000064967">
    <property type="component" value="Chromosome"/>
</dbReference>
<feature type="domain" description="CzcB-like barrel-sandwich hybrid" evidence="4">
    <location>
        <begin position="65"/>
        <end position="215"/>
    </location>
</feature>
<dbReference type="PANTHER" id="PTHR30097:SF4">
    <property type="entry name" value="SLR6042 PROTEIN"/>
    <property type="match status" value="1"/>
</dbReference>
<keyword evidence="2" id="KW-0813">Transport</keyword>
<dbReference type="Pfam" id="PF25975">
    <property type="entry name" value="CzcB_C"/>
    <property type="match status" value="1"/>
</dbReference>
<reference evidence="6 7" key="1">
    <citation type="submission" date="2015-08" db="EMBL/GenBank/DDBJ databases">
        <authorList>
            <person name="Babu N.S."/>
            <person name="Beckwith C.J."/>
            <person name="Beseler K.G."/>
            <person name="Brison A."/>
            <person name="Carone J.V."/>
            <person name="Caskin T.P."/>
            <person name="Diamond M."/>
            <person name="Durham M.E."/>
            <person name="Foxe J.M."/>
            <person name="Go M."/>
            <person name="Henderson B.A."/>
            <person name="Jones I.B."/>
            <person name="McGettigan J.A."/>
            <person name="Micheletti S.J."/>
            <person name="Nasrallah M.E."/>
            <person name="Ortiz D."/>
            <person name="Piller C.R."/>
            <person name="Privatt S.R."/>
            <person name="Schneider S.L."/>
            <person name="Sharp S."/>
            <person name="Smith T.C."/>
            <person name="Stanton J.D."/>
            <person name="Ullery H.E."/>
            <person name="Wilson R.J."/>
            <person name="Serrano M.G."/>
            <person name="Buck G."/>
            <person name="Lee V."/>
            <person name="Wang Y."/>
            <person name="Carvalho R."/>
            <person name="Voegtly L."/>
            <person name="Shi R."/>
            <person name="Duckworth R."/>
            <person name="Johnson A."/>
            <person name="Loviza R."/>
            <person name="Walstead R."/>
            <person name="Shah Z."/>
            <person name="Kiflezghi M."/>
            <person name="Wade K."/>
            <person name="Ball S.L."/>
            <person name="Bradley K.W."/>
            <person name="Asai D.J."/>
            <person name="Bowman C.A."/>
            <person name="Russell D.A."/>
            <person name="Pope W.H."/>
            <person name="Jacobs-Sera D."/>
            <person name="Hendrix R.W."/>
            <person name="Hatfull G.F."/>
        </authorList>
    </citation>
    <scope>NUCLEOTIDE SEQUENCE [LARGE SCALE GENOMIC DNA]</scope>
    <source>
        <strain evidence="6 7">DSM 27648</strain>
    </source>
</reference>
<dbReference type="InterPro" id="IPR058792">
    <property type="entry name" value="Beta-barrel_RND_2"/>
</dbReference>
<keyword evidence="7" id="KW-1185">Reference proteome</keyword>
<protein>
    <submittedName>
        <fullName evidence="6">Cobalt/zinc/cadmium efflux RND transporter, membrane fusion protein, CzcB family</fullName>
    </submittedName>
</protein>
<dbReference type="KEGG" id="llu:AKJ09_02917"/>
<dbReference type="FunFam" id="2.40.30.170:FF:000010">
    <property type="entry name" value="Efflux RND transporter periplasmic adaptor subunit"/>
    <property type="match status" value="1"/>
</dbReference>
<dbReference type="PATRIC" id="fig|1391654.3.peg.2950"/>
<comment type="similarity">
    <text evidence="1">Belongs to the membrane fusion protein (MFP) (TC 8.A.1) family.</text>
</comment>
<evidence type="ECO:0000259" key="3">
    <source>
        <dbReference type="Pfam" id="PF25954"/>
    </source>
</evidence>
<dbReference type="Pfam" id="PF25973">
    <property type="entry name" value="BSH_CzcB"/>
    <property type="match status" value="1"/>
</dbReference>
<dbReference type="GO" id="GO:0015679">
    <property type="term" value="P:plasma membrane copper ion transport"/>
    <property type="evidence" value="ECO:0007669"/>
    <property type="project" value="TreeGrafter"/>
</dbReference>
<dbReference type="SUPFAM" id="SSF111369">
    <property type="entry name" value="HlyD-like secretion proteins"/>
    <property type="match status" value="1"/>
</dbReference>
<dbReference type="NCBIfam" id="TIGR01730">
    <property type="entry name" value="RND_mfp"/>
    <property type="match status" value="1"/>
</dbReference>
<dbReference type="InterPro" id="IPR006143">
    <property type="entry name" value="RND_pump_MFP"/>
</dbReference>
<dbReference type="GO" id="GO:0030288">
    <property type="term" value="C:outer membrane-bounded periplasmic space"/>
    <property type="evidence" value="ECO:0007669"/>
    <property type="project" value="TreeGrafter"/>
</dbReference>
<proteinExistence type="inferred from homology"/>
<evidence type="ECO:0000313" key="6">
    <source>
        <dbReference type="EMBL" id="AKU96253.1"/>
    </source>
</evidence>
<dbReference type="GO" id="GO:0016020">
    <property type="term" value="C:membrane"/>
    <property type="evidence" value="ECO:0007669"/>
    <property type="project" value="InterPro"/>
</dbReference>
<dbReference type="Pfam" id="PF25954">
    <property type="entry name" value="Beta-barrel_RND_2"/>
    <property type="match status" value="1"/>
</dbReference>
<feature type="domain" description="CzcB-like C-terminal circularly permuted SH3-like" evidence="5">
    <location>
        <begin position="303"/>
        <end position="361"/>
    </location>
</feature>
<evidence type="ECO:0000256" key="2">
    <source>
        <dbReference type="ARBA" id="ARBA00022448"/>
    </source>
</evidence>
<dbReference type="Gene3D" id="2.40.50.100">
    <property type="match status" value="1"/>
</dbReference>
<dbReference type="EMBL" id="CP012333">
    <property type="protein sequence ID" value="AKU96253.1"/>
    <property type="molecule type" value="Genomic_DNA"/>
</dbReference>
<dbReference type="InterPro" id="IPR051909">
    <property type="entry name" value="MFP_Cation_Efflux"/>
</dbReference>
<evidence type="ECO:0000259" key="4">
    <source>
        <dbReference type="Pfam" id="PF25973"/>
    </source>
</evidence>
<organism evidence="6 7">
    <name type="scientific">Labilithrix luteola</name>
    <dbReference type="NCBI Taxonomy" id="1391654"/>
    <lineage>
        <taxon>Bacteria</taxon>
        <taxon>Pseudomonadati</taxon>
        <taxon>Myxococcota</taxon>
        <taxon>Polyangia</taxon>
        <taxon>Polyangiales</taxon>
        <taxon>Labilitrichaceae</taxon>
        <taxon>Labilithrix</taxon>
    </lineage>
</organism>
<feature type="domain" description="CusB-like beta-barrel" evidence="3">
    <location>
        <begin position="218"/>
        <end position="290"/>
    </location>
</feature>
<gene>
    <name evidence="6" type="ORF">AKJ09_02917</name>
</gene>
<name>A0A0K1PRV2_9BACT</name>
<dbReference type="AlphaFoldDB" id="A0A0K1PRV2"/>
<dbReference type="Gene3D" id="2.40.420.20">
    <property type="match status" value="1"/>
</dbReference>
<evidence type="ECO:0000259" key="5">
    <source>
        <dbReference type="Pfam" id="PF25975"/>
    </source>
</evidence>
<dbReference type="PANTHER" id="PTHR30097">
    <property type="entry name" value="CATION EFFLUX SYSTEM PROTEIN CUSB"/>
    <property type="match status" value="1"/>
</dbReference>
<accession>A0A0K1PRV2</accession>
<evidence type="ECO:0000256" key="1">
    <source>
        <dbReference type="ARBA" id="ARBA00009477"/>
    </source>
</evidence>
<sequence length="373" mass="39374">MLVAVGACKHAPAPPPPAADAGGPPVVELSPEGLATAQIKAQKVGPGTFTPRLRLAGSIVGDPRRVAQVGARVNGRVTAVRVALGDRVKRGQDLVEVDSAELHQVVLDFRTAAARARSTHDTLARQKLLVEERVGPVQDLRRAEADSAAADAALAEAREHLKFLGLNDAEIARLESGAAETRSRITSPIDGRVAALAVTVGQVLSGSETIATVADLDPIWAHVRVYERDLGSVRAGQAATVEVPTYAERKFDGKVVFVSDVLDPASRSAEVRVSLPNADASLRPGMSANAFVSRPPSNDVIWLPATAVQPHEGTRIVFVRKGERRFEARPVTVGNEQEGFLPIEKGIGADDEVVVDGAFALRGVLERAAVQGD</sequence>
<evidence type="ECO:0000313" key="7">
    <source>
        <dbReference type="Proteomes" id="UP000064967"/>
    </source>
</evidence>